<gene>
    <name evidence="2" type="ORF">VTL71DRAFT_12639</name>
</gene>
<feature type="region of interest" description="Disordered" evidence="1">
    <location>
        <begin position="37"/>
        <end position="72"/>
    </location>
</feature>
<reference evidence="2 3" key="1">
    <citation type="journal article" date="2024" name="Commun. Biol.">
        <title>Comparative genomic analysis of thermophilic fungi reveals convergent evolutionary adaptations and gene losses.</title>
        <authorList>
            <person name="Steindorff A.S."/>
            <person name="Aguilar-Pontes M.V."/>
            <person name="Robinson A.J."/>
            <person name="Andreopoulos B."/>
            <person name="LaButti K."/>
            <person name="Kuo A."/>
            <person name="Mondo S."/>
            <person name="Riley R."/>
            <person name="Otillar R."/>
            <person name="Haridas S."/>
            <person name="Lipzen A."/>
            <person name="Grimwood J."/>
            <person name="Schmutz J."/>
            <person name="Clum A."/>
            <person name="Reid I.D."/>
            <person name="Moisan M.C."/>
            <person name="Butler G."/>
            <person name="Nguyen T.T.M."/>
            <person name="Dewar K."/>
            <person name="Conant G."/>
            <person name="Drula E."/>
            <person name="Henrissat B."/>
            <person name="Hansel C."/>
            <person name="Singer S."/>
            <person name="Hutchinson M.I."/>
            <person name="de Vries R.P."/>
            <person name="Natvig D.O."/>
            <person name="Powell A.J."/>
            <person name="Tsang A."/>
            <person name="Grigoriev I.V."/>
        </authorList>
    </citation>
    <scope>NUCLEOTIDE SEQUENCE [LARGE SCALE GENOMIC DNA]</scope>
    <source>
        <strain evidence="2 3">CBS 494.80</strain>
    </source>
</reference>
<comment type="caution">
    <text evidence="2">The sequence shown here is derived from an EMBL/GenBank/DDBJ whole genome shotgun (WGS) entry which is preliminary data.</text>
</comment>
<accession>A0ABR4CQS4</accession>
<proteinExistence type="predicted"/>
<feature type="compositionally biased region" description="Polar residues" evidence="1">
    <location>
        <begin position="40"/>
        <end position="50"/>
    </location>
</feature>
<dbReference type="EMBL" id="JAZHXI010000005">
    <property type="protein sequence ID" value="KAL2071404.1"/>
    <property type="molecule type" value="Genomic_DNA"/>
</dbReference>
<organism evidence="2 3">
    <name type="scientific">Oculimacula yallundae</name>
    <dbReference type="NCBI Taxonomy" id="86028"/>
    <lineage>
        <taxon>Eukaryota</taxon>
        <taxon>Fungi</taxon>
        <taxon>Dikarya</taxon>
        <taxon>Ascomycota</taxon>
        <taxon>Pezizomycotina</taxon>
        <taxon>Leotiomycetes</taxon>
        <taxon>Helotiales</taxon>
        <taxon>Ploettnerulaceae</taxon>
        <taxon>Oculimacula</taxon>
    </lineage>
</organism>
<protein>
    <submittedName>
        <fullName evidence="2">Uncharacterized protein</fullName>
    </submittedName>
</protein>
<feature type="compositionally biased region" description="Low complexity" evidence="1">
    <location>
        <begin position="54"/>
        <end position="72"/>
    </location>
</feature>
<evidence type="ECO:0000256" key="1">
    <source>
        <dbReference type="SAM" id="MobiDB-lite"/>
    </source>
</evidence>
<dbReference type="Proteomes" id="UP001595075">
    <property type="component" value="Unassembled WGS sequence"/>
</dbReference>
<evidence type="ECO:0000313" key="3">
    <source>
        <dbReference type="Proteomes" id="UP001595075"/>
    </source>
</evidence>
<name>A0ABR4CQS4_9HELO</name>
<sequence>MGNSSVEDFLKHFGAKERPHHLGFSSSAFDRDLGSPFEPYSSSSTASTIRGTYGDLSQLSSSSSRGRSDSDSASQLSSAFTALSTAPSIPPFPLPPWHSYQYDMAQPDYDYELPCEFHMLGCYIKFHPEDYRHWIAHSLSHFIDHGPPSKTVCTFCDDPNGYIQDPFDPKESWKARMLHIGAHHRDHRGALGNRPDYRLLKHLRRCNLINEGQFESLMTFTERHDTQKDQIPYKELHLVDDDFQTPEMKVRARNSAILDDGQQDMKSERRRKRPEKEKGKGKERERSGRTHRSSRKADVHYS</sequence>
<feature type="region of interest" description="Disordered" evidence="1">
    <location>
        <begin position="253"/>
        <end position="302"/>
    </location>
</feature>
<keyword evidence="3" id="KW-1185">Reference proteome</keyword>
<feature type="compositionally biased region" description="Basic and acidic residues" evidence="1">
    <location>
        <begin position="274"/>
        <end position="288"/>
    </location>
</feature>
<evidence type="ECO:0000313" key="2">
    <source>
        <dbReference type="EMBL" id="KAL2071404.1"/>
    </source>
</evidence>